<sequence>MKTIIYTCITKGYDELLPPQGEFEGIEFICINDGNIVVPPPWINIPITGDLSGALLNRHAKICYFEYECLNSAEILIYVDGSISITGDTSDLVNNVISNDGHTFLYEHPQRDCVYDEAKACFVSMKSNLKETRRFLERIRAAGLPKNLGLFEGGVIIRKAASIECKRLMLEWWQEYLNGIKRDQLALIFSAWKAGTNITSLGRADHRFTHKYFQCRDGHKGDAFKRNFTWWVWRPIIELLLARNVIKL</sequence>
<proteinExistence type="predicted"/>
<dbReference type="EMBL" id="JAUZEE010000002">
    <property type="protein sequence ID" value="MDP4299853.1"/>
    <property type="molecule type" value="Genomic_DNA"/>
</dbReference>
<dbReference type="Proteomes" id="UP001235760">
    <property type="component" value="Unassembled WGS sequence"/>
</dbReference>
<name>A0ABT9G0Y2_LEPDI</name>
<organism evidence="1 2">
    <name type="scientific">Leptothrix discophora</name>
    <dbReference type="NCBI Taxonomy" id="89"/>
    <lineage>
        <taxon>Bacteria</taxon>
        <taxon>Pseudomonadati</taxon>
        <taxon>Pseudomonadota</taxon>
        <taxon>Betaproteobacteria</taxon>
        <taxon>Burkholderiales</taxon>
        <taxon>Sphaerotilaceae</taxon>
        <taxon>Leptothrix</taxon>
    </lineage>
</organism>
<gene>
    <name evidence="1" type="ORF">Q8X39_04350</name>
</gene>
<accession>A0ABT9G0Y2</accession>
<evidence type="ECO:0000313" key="2">
    <source>
        <dbReference type="Proteomes" id="UP001235760"/>
    </source>
</evidence>
<keyword evidence="2" id="KW-1185">Reference proteome</keyword>
<comment type="caution">
    <text evidence="1">The sequence shown here is derived from an EMBL/GenBank/DDBJ whole genome shotgun (WGS) entry which is preliminary data.</text>
</comment>
<evidence type="ECO:0008006" key="3">
    <source>
        <dbReference type="Google" id="ProtNLM"/>
    </source>
</evidence>
<dbReference type="RefSeq" id="WP_305748410.1">
    <property type="nucleotide sequence ID" value="NZ_JAUZEE010000002.1"/>
</dbReference>
<reference evidence="1 2" key="1">
    <citation type="submission" date="2023-08" db="EMBL/GenBank/DDBJ databases">
        <authorList>
            <person name="Roldan D.M."/>
            <person name="Menes R.J."/>
        </authorList>
    </citation>
    <scope>NUCLEOTIDE SEQUENCE [LARGE SCALE GENOMIC DNA]</scope>
    <source>
        <strain evidence="1 2">CCM 2812</strain>
    </source>
</reference>
<protein>
    <recommendedName>
        <fullName evidence="3">DUF616 domain-containing protein</fullName>
    </recommendedName>
</protein>
<evidence type="ECO:0000313" key="1">
    <source>
        <dbReference type="EMBL" id="MDP4299853.1"/>
    </source>
</evidence>